<evidence type="ECO:0000259" key="2">
    <source>
        <dbReference type="Pfam" id="PF01575"/>
    </source>
</evidence>
<dbReference type="OrthoDB" id="9801735at2"/>
<organism evidence="3 4">
    <name type="scientific">Glycomyces artemisiae</name>
    <dbReference type="NCBI Taxonomy" id="1076443"/>
    <lineage>
        <taxon>Bacteria</taxon>
        <taxon>Bacillati</taxon>
        <taxon>Actinomycetota</taxon>
        <taxon>Actinomycetes</taxon>
        <taxon>Glycomycetales</taxon>
        <taxon>Glycomycetaceae</taxon>
        <taxon>Glycomyces</taxon>
    </lineage>
</organism>
<evidence type="ECO:0000256" key="1">
    <source>
        <dbReference type="ARBA" id="ARBA00005254"/>
    </source>
</evidence>
<sequence>MTITAASPADLANSLGAKATSEWLTIDQDRVDAFADATGDHQWIHTDPARAAAGPFGAPIAHGYLTLSLLPHLLSGLVAIDGLAMSVNYGLDRLRFLQPVPVGARVRAVVELASAEATARGVRAGYAVAVEIEGAEKPALVADTITLYVPA</sequence>
<keyword evidence="4" id="KW-1185">Reference proteome</keyword>
<dbReference type="Gene3D" id="3.10.129.10">
    <property type="entry name" value="Hotdog Thioesterase"/>
    <property type="match status" value="1"/>
</dbReference>
<evidence type="ECO:0000313" key="3">
    <source>
        <dbReference type="EMBL" id="PRY55778.1"/>
    </source>
</evidence>
<dbReference type="PANTHER" id="PTHR42993:SF1">
    <property type="entry name" value="MAOC-LIKE DEHYDRATASE DOMAIN-CONTAINING PROTEIN"/>
    <property type="match status" value="1"/>
</dbReference>
<dbReference type="CDD" id="cd03450">
    <property type="entry name" value="NodN"/>
    <property type="match status" value="1"/>
</dbReference>
<comment type="caution">
    <text evidence="3">The sequence shown here is derived from an EMBL/GenBank/DDBJ whole genome shotgun (WGS) entry which is preliminary data.</text>
</comment>
<comment type="similarity">
    <text evidence="1">Belongs to the enoyl-CoA hydratase/isomerase family.</text>
</comment>
<dbReference type="Pfam" id="PF01575">
    <property type="entry name" value="MaoC_dehydratas"/>
    <property type="match status" value="1"/>
</dbReference>
<dbReference type="AlphaFoldDB" id="A0A2T0UD40"/>
<accession>A0A2T0UD40</accession>
<reference evidence="3 4" key="1">
    <citation type="submission" date="2018-03" db="EMBL/GenBank/DDBJ databases">
        <title>Genomic Encyclopedia of Type Strains, Phase III (KMG-III): the genomes of soil and plant-associated and newly described type strains.</title>
        <authorList>
            <person name="Whitman W."/>
        </authorList>
    </citation>
    <scope>NUCLEOTIDE SEQUENCE [LARGE SCALE GENOMIC DNA]</scope>
    <source>
        <strain evidence="3 4">CGMCC 4.7067</strain>
    </source>
</reference>
<dbReference type="InterPro" id="IPR002539">
    <property type="entry name" value="MaoC-like_dom"/>
</dbReference>
<dbReference type="InterPro" id="IPR039375">
    <property type="entry name" value="NodN-like"/>
</dbReference>
<name>A0A2T0UD40_9ACTN</name>
<dbReference type="EMBL" id="PVTJ01000012">
    <property type="protein sequence ID" value="PRY55778.1"/>
    <property type="molecule type" value="Genomic_DNA"/>
</dbReference>
<dbReference type="Proteomes" id="UP000238176">
    <property type="component" value="Unassembled WGS sequence"/>
</dbReference>
<proteinExistence type="inferred from homology"/>
<feature type="domain" description="MaoC-like" evidence="2">
    <location>
        <begin position="17"/>
        <end position="117"/>
    </location>
</feature>
<protein>
    <submittedName>
        <fullName evidence="3">Acyl dehydratase</fullName>
    </submittedName>
</protein>
<dbReference type="RefSeq" id="WP_106366422.1">
    <property type="nucleotide sequence ID" value="NZ_PVTJ01000012.1"/>
</dbReference>
<dbReference type="InterPro" id="IPR029069">
    <property type="entry name" value="HotDog_dom_sf"/>
</dbReference>
<dbReference type="PANTHER" id="PTHR42993">
    <property type="entry name" value="MAOC-LIKE DEHYDRATASE DOMAIN-CONTAINING PROTEIN"/>
    <property type="match status" value="1"/>
</dbReference>
<evidence type="ECO:0000313" key="4">
    <source>
        <dbReference type="Proteomes" id="UP000238176"/>
    </source>
</evidence>
<dbReference type="SUPFAM" id="SSF54637">
    <property type="entry name" value="Thioesterase/thiol ester dehydrase-isomerase"/>
    <property type="match status" value="1"/>
</dbReference>
<gene>
    <name evidence="3" type="ORF">B0I28_11291</name>
</gene>